<dbReference type="AlphaFoldDB" id="A0A913YID5"/>
<dbReference type="PANTHER" id="PTHR35253">
    <property type="entry name" value="COILED-COIL DOMAIN-CONTAINING PROTEIN 152"/>
    <property type="match status" value="1"/>
</dbReference>
<dbReference type="EnsemblMetazoa" id="XM_028658977.1">
    <property type="protein sequence ID" value="XP_028514778.1"/>
    <property type="gene ID" value="LOC114575019"/>
</dbReference>
<sequence length="95" mass="11059">MFSAKTKHSHLDQLIEDFTKWENATKELSKENTSLNSQIRTLTKHVQISQEAEKCAVEERNSLRSMVDKLQSILSKRCDLEDENRQLKEQIAQAK</sequence>
<protein>
    <submittedName>
        <fullName evidence="1">Uncharacterized protein</fullName>
    </submittedName>
</protein>
<keyword evidence="2" id="KW-1185">Reference proteome</keyword>
<dbReference type="RefSeq" id="XP_028514778.1">
    <property type="nucleotide sequence ID" value="XM_028658977.1"/>
</dbReference>
<proteinExistence type="predicted"/>
<dbReference type="GeneID" id="114575019"/>
<dbReference type="OrthoDB" id="10053382at2759"/>
<organism evidence="1 2">
    <name type="scientific">Exaiptasia diaphana</name>
    <name type="common">Tropical sea anemone</name>
    <name type="synonym">Aiptasia pulchella</name>
    <dbReference type="NCBI Taxonomy" id="2652724"/>
    <lineage>
        <taxon>Eukaryota</taxon>
        <taxon>Metazoa</taxon>
        <taxon>Cnidaria</taxon>
        <taxon>Anthozoa</taxon>
        <taxon>Hexacorallia</taxon>
        <taxon>Actiniaria</taxon>
        <taxon>Aiptasiidae</taxon>
        <taxon>Exaiptasia</taxon>
    </lineage>
</organism>
<reference evidence="1" key="1">
    <citation type="submission" date="2022-11" db="UniProtKB">
        <authorList>
            <consortium name="EnsemblMetazoa"/>
        </authorList>
    </citation>
    <scope>IDENTIFICATION</scope>
</reference>
<dbReference type="KEGG" id="epa:114575019"/>
<dbReference type="Proteomes" id="UP000887567">
    <property type="component" value="Unplaced"/>
</dbReference>
<dbReference type="PANTHER" id="PTHR35253:SF1">
    <property type="entry name" value="COILED-COIL DOMAIN-CONTAINING PROTEIN 152"/>
    <property type="match status" value="1"/>
</dbReference>
<accession>A0A913YID5</accession>
<evidence type="ECO:0000313" key="1">
    <source>
        <dbReference type="EnsemblMetazoa" id="XP_028514778.1"/>
    </source>
</evidence>
<evidence type="ECO:0000313" key="2">
    <source>
        <dbReference type="Proteomes" id="UP000887567"/>
    </source>
</evidence>
<name>A0A913YID5_EXADI</name>
<dbReference type="InterPro" id="IPR038827">
    <property type="entry name" value="CCDC152"/>
</dbReference>